<evidence type="ECO:0000256" key="10">
    <source>
        <dbReference type="ARBA" id="ARBA00023002"/>
    </source>
</evidence>
<dbReference type="InterPro" id="IPR039261">
    <property type="entry name" value="FNR_nucleotide-bd"/>
</dbReference>
<keyword evidence="11 19" id="KW-0520">NAD</keyword>
<evidence type="ECO:0000256" key="7">
    <source>
        <dbReference type="ARBA" id="ARBA00022787"/>
    </source>
</evidence>
<accession>A0A9W6YSE6</accession>
<dbReference type="InterPro" id="IPR008333">
    <property type="entry name" value="Cbr1-like_FAD-bd_dom"/>
</dbReference>
<keyword evidence="10 19" id="KW-0560">Oxidoreductase</keyword>
<sequence>MSLNDTLTAMTNVSSNNNLILASVTAVGAIAIGAVASHYLLSPKERKVLKSDQFQEFPLIQKTVLTHNSAIFRFGLPRPTDVLGLPIGQHISIGAKIKENEIVRSYTPMSLDEDAKGYFDLLIKVYEQGNISKYVDNLKLGETIRVRGPKGFFTYTPNMVSHFTMVAGGTGITPMYQIIKAISNNPNDNTKVTLLYGNVTEDDILLKKELDEIEKANPNIKVIHFLNSPSEGWTGETGYITKDKLAELTPAASPDVQLLLCGPPPMTSALKRGAHELGFAKAKPVSKLGDQIFVF</sequence>
<evidence type="ECO:0000313" key="22">
    <source>
        <dbReference type="EMBL" id="GMG19385.1"/>
    </source>
</evidence>
<comment type="similarity">
    <text evidence="4 19">Belongs to the flavoprotein pyridine nucleotide cytochrome reductase family.</text>
</comment>
<dbReference type="GO" id="GO:0005783">
    <property type="term" value="C:endoplasmic reticulum"/>
    <property type="evidence" value="ECO:0007669"/>
    <property type="project" value="TreeGrafter"/>
</dbReference>
<comment type="cofactor">
    <cofactor evidence="1 18 19">
        <name>FAD</name>
        <dbReference type="ChEBI" id="CHEBI:57692"/>
    </cofactor>
</comment>
<comment type="subunit">
    <text evidence="15">Monomer. Component of the 2-(3-amino-3-carboxypropyl)histidine synthase complex composed of DPH1, DPH2, DPH3 and a NADH-dependent reductase, predominantly CBR1.</text>
</comment>
<evidence type="ECO:0000256" key="6">
    <source>
        <dbReference type="ARBA" id="ARBA00022692"/>
    </source>
</evidence>
<keyword evidence="8 18" id="KW-0274">FAD</keyword>
<feature type="binding site" evidence="18">
    <location>
        <position position="122"/>
    </location>
    <ligand>
        <name>FAD</name>
        <dbReference type="ChEBI" id="CHEBI:57692"/>
    </ligand>
</feature>
<dbReference type="GO" id="GO:0090524">
    <property type="term" value="F:cytochrome-b5 reductase activity, acting on NADH"/>
    <property type="evidence" value="ECO:0007669"/>
    <property type="project" value="UniProtKB-EC"/>
</dbReference>
<evidence type="ECO:0000256" key="5">
    <source>
        <dbReference type="ARBA" id="ARBA00022630"/>
    </source>
</evidence>
<evidence type="ECO:0000256" key="3">
    <source>
        <dbReference type="ARBA" id="ARBA00005156"/>
    </source>
</evidence>
<keyword evidence="13 20" id="KW-0472">Membrane</keyword>
<keyword evidence="12" id="KW-0496">Mitochondrion</keyword>
<dbReference type="CDD" id="cd06183">
    <property type="entry name" value="cyt_b5_reduct_like"/>
    <property type="match status" value="1"/>
</dbReference>
<evidence type="ECO:0000256" key="19">
    <source>
        <dbReference type="RuleBase" id="RU361226"/>
    </source>
</evidence>
<comment type="catalytic activity">
    <reaction evidence="16 19">
        <text>2 Fe(III)-[cytochrome b5] + NADH = 2 Fe(II)-[cytochrome b5] + NAD(+) + H(+)</text>
        <dbReference type="Rhea" id="RHEA:46680"/>
        <dbReference type="Rhea" id="RHEA-COMP:10438"/>
        <dbReference type="Rhea" id="RHEA-COMP:10439"/>
        <dbReference type="ChEBI" id="CHEBI:15378"/>
        <dbReference type="ChEBI" id="CHEBI:29033"/>
        <dbReference type="ChEBI" id="CHEBI:29034"/>
        <dbReference type="ChEBI" id="CHEBI:57540"/>
        <dbReference type="ChEBI" id="CHEBI:57945"/>
        <dbReference type="EC" id="1.6.2.2"/>
    </reaction>
</comment>
<dbReference type="InterPro" id="IPR017938">
    <property type="entry name" value="Riboflavin_synthase-like_b-brl"/>
</dbReference>
<dbReference type="InterPro" id="IPR001709">
    <property type="entry name" value="Flavoprot_Pyr_Nucl_cyt_Rdtase"/>
</dbReference>
<dbReference type="PRINTS" id="PR00406">
    <property type="entry name" value="CYTB5RDTASE"/>
</dbReference>
<evidence type="ECO:0000256" key="2">
    <source>
        <dbReference type="ARBA" id="ARBA00004572"/>
    </source>
</evidence>
<protein>
    <recommendedName>
        <fullName evidence="19">NADH-cytochrome b5 reductase</fullName>
        <ecNumber evidence="19">1.6.2.2</ecNumber>
    </recommendedName>
</protein>
<keyword evidence="6 20" id="KW-0812">Transmembrane</keyword>
<dbReference type="GO" id="GO:0005886">
    <property type="term" value="C:plasma membrane"/>
    <property type="evidence" value="ECO:0007669"/>
    <property type="project" value="TreeGrafter"/>
</dbReference>
<feature type="domain" description="FAD-binding FR-type" evidence="21">
    <location>
        <begin position="52"/>
        <end position="156"/>
    </location>
</feature>
<feature type="transmembrane region" description="Helical" evidence="20">
    <location>
        <begin position="20"/>
        <end position="41"/>
    </location>
</feature>
<evidence type="ECO:0000259" key="21">
    <source>
        <dbReference type="PROSITE" id="PS51384"/>
    </source>
</evidence>
<evidence type="ECO:0000313" key="23">
    <source>
        <dbReference type="Proteomes" id="UP001165063"/>
    </source>
</evidence>
<dbReference type="PANTHER" id="PTHR19370">
    <property type="entry name" value="NADH-CYTOCHROME B5 REDUCTASE"/>
    <property type="match status" value="1"/>
</dbReference>
<evidence type="ECO:0000256" key="4">
    <source>
        <dbReference type="ARBA" id="ARBA00006105"/>
    </source>
</evidence>
<comment type="function">
    <text evidence="14">NADH-dependent reductase for DPH3 and cytochrome b5. Required for the first step of diphthamide biosynthesis, a post-translational modification of histidine which occurs in elongation factor 2. DPH1 and DPH2 transfer a 3-amino-3-carboxypropyl (ACP) group from S-adenosyl-L-methionine (SAM) to a histidine residue, the reaction is assisted by a reduction system comprising DPH3 and a NADH-dependent reductase, predominantly CBR1. By reducing DPH3, also involved in the formation of the tRNA wobble base modification mcm5s 2U (5-methoxycarbonylmethyl-2-thiouridine), mediated by the elongator complex. The cytochrome b5/NADH cytochrome b5 reductase electron transfer system supports the catalytic activity of several sterol biosynthetic enzymes.</text>
</comment>
<evidence type="ECO:0000256" key="16">
    <source>
        <dbReference type="ARBA" id="ARBA00047682"/>
    </source>
</evidence>
<evidence type="ECO:0000256" key="20">
    <source>
        <dbReference type="SAM" id="Phobius"/>
    </source>
</evidence>
<name>A0A9W6YSE6_AMBMO</name>
<feature type="binding site" evidence="18">
    <location>
        <position position="131"/>
    </location>
    <ligand>
        <name>FAD</name>
        <dbReference type="ChEBI" id="CHEBI:57692"/>
    </ligand>
</feature>
<comment type="subcellular location">
    <subcellularLocation>
        <location evidence="2">Mitochondrion outer membrane</location>
        <topology evidence="2">Single-pass membrane protein</topology>
    </subcellularLocation>
</comment>
<feature type="binding site" evidence="18">
    <location>
        <position position="124"/>
    </location>
    <ligand>
        <name>FAD</name>
        <dbReference type="ChEBI" id="CHEBI:57692"/>
    </ligand>
</feature>
<dbReference type="Gene3D" id="3.40.50.80">
    <property type="entry name" value="Nucleotide-binding domain of ferredoxin-NADP reductase (FNR) module"/>
    <property type="match status" value="1"/>
</dbReference>
<dbReference type="PRINTS" id="PR00371">
    <property type="entry name" value="FPNCR"/>
</dbReference>
<dbReference type="FunFam" id="3.40.50.80:FF:000019">
    <property type="entry name" value="NADH-cytochrome b5 reductase"/>
    <property type="match status" value="1"/>
</dbReference>
<keyword evidence="5 18" id="KW-0285">Flavoprotein</keyword>
<evidence type="ECO:0000256" key="11">
    <source>
        <dbReference type="ARBA" id="ARBA00023027"/>
    </source>
</evidence>
<comment type="caution">
    <text evidence="22">The sequence shown here is derived from an EMBL/GenBank/DDBJ whole genome shotgun (WGS) entry which is preliminary data.</text>
</comment>
<gene>
    <name evidence="22" type="ORF">Amon01_000043200</name>
</gene>
<dbReference type="Pfam" id="PF00970">
    <property type="entry name" value="FAD_binding_6"/>
    <property type="match status" value="1"/>
</dbReference>
<dbReference type="FunFam" id="2.40.30.10:FF:000032">
    <property type="entry name" value="NADH-cytochrome b5 reductase"/>
    <property type="match status" value="1"/>
</dbReference>
<evidence type="ECO:0000256" key="1">
    <source>
        <dbReference type="ARBA" id="ARBA00001974"/>
    </source>
</evidence>
<dbReference type="Pfam" id="PF00175">
    <property type="entry name" value="NAD_binding_1"/>
    <property type="match status" value="1"/>
</dbReference>
<evidence type="ECO:0000256" key="15">
    <source>
        <dbReference type="ARBA" id="ARBA00038836"/>
    </source>
</evidence>
<keyword evidence="23" id="KW-1185">Reference proteome</keyword>
<keyword evidence="9 20" id="KW-1133">Transmembrane helix</keyword>
<dbReference type="InterPro" id="IPR001834">
    <property type="entry name" value="CBR-like"/>
</dbReference>
<dbReference type="OrthoDB" id="432685at2759"/>
<comment type="catalytic activity">
    <reaction evidence="17">
        <text>2 Fe(3+)-[Dph3] + NADH = 2 Fe(2+)-[Dph3] + NAD(+) + H(+)</text>
        <dbReference type="Rhea" id="RHEA:71231"/>
        <dbReference type="Rhea" id="RHEA-COMP:18002"/>
        <dbReference type="Rhea" id="RHEA-COMP:18003"/>
        <dbReference type="ChEBI" id="CHEBI:15378"/>
        <dbReference type="ChEBI" id="CHEBI:29033"/>
        <dbReference type="ChEBI" id="CHEBI:29034"/>
        <dbReference type="ChEBI" id="CHEBI:57540"/>
        <dbReference type="ChEBI" id="CHEBI:57945"/>
        <dbReference type="ChEBI" id="CHEBI:83228"/>
    </reaction>
    <physiologicalReaction direction="left-to-right" evidence="17">
        <dbReference type="Rhea" id="RHEA:71232"/>
    </physiologicalReaction>
</comment>
<evidence type="ECO:0000256" key="9">
    <source>
        <dbReference type="ARBA" id="ARBA00022989"/>
    </source>
</evidence>
<organism evidence="22 23">
    <name type="scientific">Ambrosiozyma monospora</name>
    <name type="common">Yeast</name>
    <name type="synonym">Endomycopsis monosporus</name>
    <dbReference type="NCBI Taxonomy" id="43982"/>
    <lineage>
        <taxon>Eukaryota</taxon>
        <taxon>Fungi</taxon>
        <taxon>Dikarya</taxon>
        <taxon>Ascomycota</taxon>
        <taxon>Saccharomycotina</taxon>
        <taxon>Pichiomycetes</taxon>
        <taxon>Pichiales</taxon>
        <taxon>Pichiaceae</taxon>
        <taxon>Ambrosiozyma</taxon>
    </lineage>
</organism>
<dbReference type="EC" id="1.6.2.2" evidence="19"/>
<comment type="pathway">
    <text evidence="3">Protein modification; peptidyl-diphthamide biosynthesis.</text>
</comment>
<dbReference type="AlphaFoldDB" id="A0A9W6YSE6"/>
<dbReference type="SUPFAM" id="SSF52343">
    <property type="entry name" value="Ferredoxin reductase-like, C-terminal NADP-linked domain"/>
    <property type="match status" value="1"/>
</dbReference>
<dbReference type="PROSITE" id="PS51384">
    <property type="entry name" value="FAD_FR"/>
    <property type="match status" value="1"/>
</dbReference>
<keyword evidence="7" id="KW-1000">Mitochondrion outer membrane</keyword>
<proteinExistence type="inferred from homology"/>
<feature type="binding site" evidence="18">
    <location>
        <position position="104"/>
    </location>
    <ligand>
        <name>FAD</name>
        <dbReference type="ChEBI" id="CHEBI:57692"/>
    </ligand>
</feature>
<evidence type="ECO:0000256" key="8">
    <source>
        <dbReference type="ARBA" id="ARBA00022827"/>
    </source>
</evidence>
<dbReference type="PANTHER" id="PTHR19370:SF184">
    <property type="entry name" value="NADH-CYTOCHROME B5 REDUCTASE-LIKE"/>
    <property type="match status" value="1"/>
</dbReference>
<dbReference type="InterPro" id="IPR001433">
    <property type="entry name" value="OxRdtase_FAD/NAD-bd"/>
</dbReference>
<dbReference type="GO" id="GO:0005741">
    <property type="term" value="C:mitochondrial outer membrane"/>
    <property type="evidence" value="ECO:0007669"/>
    <property type="project" value="UniProtKB-SubCell"/>
</dbReference>
<feature type="binding site" evidence="18">
    <location>
        <position position="132"/>
    </location>
    <ligand>
        <name>FAD</name>
        <dbReference type="ChEBI" id="CHEBI:57692"/>
    </ligand>
</feature>
<evidence type="ECO:0000256" key="17">
    <source>
        <dbReference type="ARBA" id="ARBA00049138"/>
    </source>
</evidence>
<evidence type="ECO:0000256" key="12">
    <source>
        <dbReference type="ARBA" id="ARBA00023128"/>
    </source>
</evidence>
<evidence type="ECO:0000256" key="18">
    <source>
        <dbReference type="PIRSR" id="PIRSR601834-1"/>
    </source>
</evidence>
<dbReference type="SUPFAM" id="SSF63380">
    <property type="entry name" value="Riboflavin synthase domain-like"/>
    <property type="match status" value="1"/>
</dbReference>
<dbReference type="EMBL" id="BSXU01000117">
    <property type="protein sequence ID" value="GMG19385.1"/>
    <property type="molecule type" value="Genomic_DNA"/>
</dbReference>
<evidence type="ECO:0000256" key="13">
    <source>
        <dbReference type="ARBA" id="ARBA00023136"/>
    </source>
</evidence>
<evidence type="ECO:0000256" key="14">
    <source>
        <dbReference type="ARBA" id="ARBA00037104"/>
    </source>
</evidence>
<dbReference type="Proteomes" id="UP001165063">
    <property type="component" value="Unassembled WGS sequence"/>
</dbReference>
<feature type="binding site" evidence="18">
    <location>
        <position position="106"/>
    </location>
    <ligand>
        <name>FAD</name>
        <dbReference type="ChEBI" id="CHEBI:57692"/>
    </ligand>
</feature>
<dbReference type="Gene3D" id="2.40.30.10">
    <property type="entry name" value="Translation factors"/>
    <property type="match status" value="1"/>
</dbReference>
<dbReference type="InterPro" id="IPR017927">
    <property type="entry name" value="FAD-bd_FR_type"/>
</dbReference>
<feature type="binding site" evidence="18">
    <location>
        <position position="173"/>
    </location>
    <ligand>
        <name>FAD</name>
        <dbReference type="ChEBI" id="CHEBI:57692"/>
    </ligand>
</feature>
<reference evidence="22" key="1">
    <citation type="submission" date="2023-04" db="EMBL/GenBank/DDBJ databases">
        <title>Ambrosiozyma monospora NBRC 1965.</title>
        <authorList>
            <person name="Ichikawa N."/>
            <person name="Sato H."/>
            <person name="Tonouchi N."/>
        </authorList>
    </citation>
    <scope>NUCLEOTIDE SEQUENCE</scope>
    <source>
        <strain evidence="22">NBRC 1965</strain>
    </source>
</reference>